<evidence type="ECO:0000313" key="3">
    <source>
        <dbReference type="Proteomes" id="UP000187203"/>
    </source>
</evidence>
<evidence type="ECO:0000259" key="1">
    <source>
        <dbReference type="PROSITE" id="PS50181"/>
    </source>
</evidence>
<keyword evidence="3" id="KW-1185">Reference proteome</keyword>
<dbReference type="InterPro" id="IPR055357">
    <property type="entry name" value="LRR_At1g61320_AtMIF1"/>
</dbReference>
<dbReference type="PROSITE" id="PS50181">
    <property type="entry name" value="FBOX"/>
    <property type="match status" value="1"/>
</dbReference>
<dbReference type="CDD" id="cd22160">
    <property type="entry name" value="F-box_AtFBL13-like"/>
    <property type="match status" value="1"/>
</dbReference>
<dbReference type="Pfam" id="PF00646">
    <property type="entry name" value="F-box"/>
    <property type="match status" value="1"/>
</dbReference>
<gene>
    <name evidence="2" type="ORF">COLO4_13493</name>
</gene>
<dbReference type="STRING" id="93759.A0A1R3JW78"/>
<dbReference type="AlphaFoldDB" id="A0A1R3JW78"/>
<dbReference type="EMBL" id="AWUE01015189">
    <property type="protein sequence ID" value="OMO99116.1"/>
    <property type="molecule type" value="Genomic_DNA"/>
</dbReference>
<dbReference type="InterPro" id="IPR053772">
    <property type="entry name" value="At1g61320/At1g61330-like"/>
</dbReference>
<dbReference type="Gene3D" id="3.80.10.10">
    <property type="entry name" value="Ribonuclease Inhibitor"/>
    <property type="match status" value="1"/>
</dbReference>
<reference evidence="3" key="1">
    <citation type="submission" date="2013-09" db="EMBL/GenBank/DDBJ databases">
        <title>Corchorus olitorius genome sequencing.</title>
        <authorList>
            <person name="Alam M."/>
            <person name="Haque M.S."/>
            <person name="Islam M.S."/>
            <person name="Emdad E.M."/>
            <person name="Islam M.M."/>
            <person name="Ahmed B."/>
            <person name="Halim A."/>
            <person name="Hossen Q.M.M."/>
            <person name="Hossain M.Z."/>
            <person name="Ahmed R."/>
            <person name="Khan M.M."/>
            <person name="Islam R."/>
            <person name="Rashid M.M."/>
            <person name="Khan S.A."/>
            <person name="Rahman M.S."/>
            <person name="Alam M."/>
            <person name="Yahiya A.S."/>
            <person name="Khan M.S."/>
            <person name="Azam M.S."/>
            <person name="Haque T."/>
            <person name="Lashkar M.Z.H."/>
            <person name="Akhand A.I."/>
            <person name="Morshed G."/>
            <person name="Roy S."/>
            <person name="Uddin K.S."/>
            <person name="Rabeya T."/>
            <person name="Hossain A.S."/>
            <person name="Chowdhury A."/>
            <person name="Snigdha A.R."/>
            <person name="Mortoza M.S."/>
            <person name="Matin S.A."/>
            <person name="Hoque S.M.E."/>
            <person name="Islam M.K."/>
            <person name="Roy D.K."/>
            <person name="Haider R."/>
            <person name="Moosa M.M."/>
            <person name="Elias S.M."/>
            <person name="Hasan A.M."/>
            <person name="Jahan S."/>
            <person name="Shafiuddin M."/>
            <person name="Mahmood N."/>
            <person name="Shommy N.S."/>
        </authorList>
    </citation>
    <scope>NUCLEOTIDE SEQUENCE [LARGE SCALE GENOMIC DNA]</scope>
    <source>
        <strain evidence="3">cv. O-4</strain>
    </source>
</reference>
<dbReference type="SUPFAM" id="SSF52047">
    <property type="entry name" value="RNI-like"/>
    <property type="match status" value="1"/>
</dbReference>
<feature type="domain" description="F-box" evidence="1">
    <location>
        <begin position="1"/>
        <end position="37"/>
    </location>
</feature>
<sequence length="423" mass="49274">MDRISELPDDLLIRILSTLNLEESVVISTLSRRWEHLWKLCNRSFDFDGSPEEEEIEEERRKMISLIDQAINSYEAIVELRVAFGFDKSRRYSIDKWIEIALNKRVKNLELDFKSYTMLGVKPDMYYGFPQESFSCIGIQFLTSLCLKYVTFTDEILGNLLSNCLVLERLHVERSPGLLNVKLCNSNSLWRLRLKHFHISECHSLKSIEVFAPNLVSFEYSYWENKVTLNIRYAPQLRNVSTRILATYSTHAFVMLQSHLYQLVSLTLCLHMHKGIIHFPRFTTNLVNLRNLTYDIYMIDEEISILHWTSLIKASPFLHKFKLKLHSSFNESIVWGGNNNDDDYRHQHLKEVEIVGFLKIATNATEFIAYLLKSAIELEKLVINTCPCYLPPGIDYTVQRKKARRLARCVAKKLAPGAKLVVL</sequence>
<dbReference type="PANTHER" id="PTHR34145">
    <property type="entry name" value="OS02G0105600 PROTEIN"/>
    <property type="match status" value="1"/>
</dbReference>
<accession>A0A1R3JW78</accession>
<dbReference type="InterPro" id="IPR032675">
    <property type="entry name" value="LRR_dom_sf"/>
</dbReference>
<proteinExistence type="predicted"/>
<protein>
    <recommendedName>
        <fullName evidence="1">F-box domain-containing protein</fullName>
    </recommendedName>
</protein>
<dbReference type="InterPro" id="IPR053781">
    <property type="entry name" value="F-box_AtFBL13-like"/>
</dbReference>
<name>A0A1R3JW78_9ROSI</name>
<dbReference type="PANTHER" id="PTHR34145:SF68">
    <property type="entry name" value="FBD DOMAIN-CONTAINING PROTEIN"/>
    <property type="match status" value="1"/>
</dbReference>
<dbReference type="InterPro" id="IPR036047">
    <property type="entry name" value="F-box-like_dom_sf"/>
</dbReference>
<dbReference type="OrthoDB" id="613853at2759"/>
<comment type="caution">
    <text evidence="2">The sequence shown here is derived from an EMBL/GenBank/DDBJ whole genome shotgun (WGS) entry which is preliminary data.</text>
</comment>
<organism evidence="2 3">
    <name type="scientific">Corchorus olitorius</name>
    <dbReference type="NCBI Taxonomy" id="93759"/>
    <lineage>
        <taxon>Eukaryota</taxon>
        <taxon>Viridiplantae</taxon>
        <taxon>Streptophyta</taxon>
        <taxon>Embryophyta</taxon>
        <taxon>Tracheophyta</taxon>
        <taxon>Spermatophyta</taxon>
        <taxon>Magnoliopsida</taxon>
        <taxon>eudicotyledons</taxon>
        <taxon>Gunneridae</taxon>
        <taxon>Pentapetalae</taxon>
        <taxon>rosids</taxon>
        <taxon>malvids</taxon>
        <taxon>Malvales</taxon>
        <taxon>Malvaceae</taxon>
        <taxon>Grewioideae</taxon>
        <taxon>Apeibeae</taxon>
        <taxon>Corchorus</taxon>
    </lineage>
</organism>
<dbReference type="Pfam" id="PF23622">
    <property type="entry name" value="LRR_At1g61320_AtMIF1"/>
    <property type="match status" value="1"/>
</dbReference>
<dbReference type="SUPFAM" id="SSF81383">
    <property type="entry name" value="F-box domain"/>
    <property type="match status" value="1"/>
</dbReference>
<dbReference type="InterPro" id="IPR001810">
    <property type="entry name" value="F-box_dom"/>
</dbReference>
<dbReference type="Proteomes" id="UP000187203">
    <property type="component" value="Unassembled WGS sequence"/>
</dbReference>
<evidence type="ECO:0000313" key="2">
    <source>
        <dbReference type="EMBL" id="OMO99116.1"/>
    </source>
</evidence>